<dbReference type="PANTHER" id="PTHR34351">
    <property type="entry name" value="SLR1927 PROTEIN-RELATED"/>
    <property type="match status" value="1"/>
</dbReference>
<feature type="transmembrane region" description="Helical" evidence="1">
    <location>
        <begin position="43"/>
        <end position="61"/>
    </location>
</feature>
<dbReference type="InterPro" id="IPR002881">
    <property type="entry name" value="DUF58"/>
</dbReference>
<dbReference type="Pfam" id="PF01882">
    <property type="entry name" value="DUF58"/>
    <property type="match status" value="1"/>
</dbReference>
<evidence type="ECO:0000259" key="2">
    <source>
        <dbReference type="Pfam" id="PF01882"/>
    </source>
</evidence>
<sequence length="385" mass="42887">MKITKPITNWLEIQASTPAYTGWVLAGIAICFFGAAINTMAGWLYAISGVSFALLGVAAVLPPRSLVGLSITRHPISPVSAGDELRVELEIYNPKNQPVNLLQVEDILPFVLGKPVRTAIEIIPSQGCYRWVYYHPTQHRGIYRWHKVELISGAPLGLFWCRRQRDCAAIAIIYPTVLPLATCPLVDEMGQEESKRGDPRGRPLQTATTGLVRSLRPYRIGDPTRLIHWRTSARYGELRVRELEIITGGQEIIIALDSGGNWQAENFEQAVIAAASLYFYAHQQQLQVQLWTASTGLIKGERIVLETLAAITSPEDSSTSESQSYPVIWLTQNPLTLSSLPQGSRWVLWQDISSPTEIVSWDYPGIILQNEQALQSQLQKPLHSN</sequence>
<keyword evidence="1" id="KW-0472">Membrane</keyword>
<feature type="transmembrane region" description="Helical" evidence="1">
    <location>
        <begin position="20"/>
        <end position="37"/>
    </location>
</feature>
<keyword evidence="1" id="KW-0812">Transmembrane</keyword>
<reference evidence="3 4" key="1">
    <citation type="journal article" date="2021" name="Int. J. Syst. Evol. Microbiol.">
        <title>Amazonocrinis nigriterrae gen. nov., sp. nov., Atlanticothrix silvestris gen. nov., sp. nov. and Dendronalium phyllosphericum gen. nov., sp. nov., nostocacean cyanobacteria from Brazilian environments.</title>
        <authorList>
            <person name="Alvarenga D.O."/>
            <person name="Andreote A.P.D."/>
            <person name="Branco L.H.Z."/>
            <person name="Delbaje E."/>
            <person name="Cruz R.B."/>
            <person name="Varani A.M."/>
            <person name="Fiore M.F."/>
        </authorList>
    </citation>
    <scope>NUCLEOTIDE SEQUENCE [LARGE SCALE GENOMIC DNA]</scope>
    <source>
        <strain evidence="3 4">CENA357</strain>
    </source>
</reference>
<evidence type="ECO:0000313" key="4">
    <source>
        <dbReference type="Proteomes" id="UP000599391"/>
    </source>
</evidence>
<organism evidence="3 4">
    <name type="scientific">Atlanticothrix silvestris CENA357</name>
    <dbReference type="NCBI Taxonomy" id="1725252"/>
    <lineage>
        <taxon>Bacteria</taxon>
        <taxon>Bacillati</taxon>
        <taxon>Cyanobacteriota</taxon>
        <taxon>Cyanophyceae</taxon>
        <taxon>Nostocales</taxon>
        <taxon>Nodulariaceae</taxon>
        <taxon>Atlanticothrix</taxon>
        <taxon>Atlanticothrix silvestris</taxon>
    </lineage>
</organism>
<evidence type="ECO:0000313" key="3">
    <source>
        <dbReference type="EMBL" id="MBH8553958.1"/>
    </source>
</evidence>
<keyword evidence="1" id="KW-1133">Transmembrane helix</keyword>
<proteinExistence type="predicted"/>
<keyword evidence="4" id="KW-1185">Reference proteome</keyword>
<evidence type="ECO:0000256" key="1">
    <source>
        <dbReference type="SAM" id="Phobius"/>
    </source>
</evidence>
<dbReference type="EMBL" id="JAECZB010000049">
    <property type="protein sequence ID" value="MBH8553958.1"/>
    <property type="molecule type" value="Genomic_DNA"/>
</dbReference>
<protein>
    <submittedName>
        <fullName evidence="3">DUF58 domain-containing protein</fullName>
    </submittedName>
</protein>
<accession>A0A8J7HDL5</accession>
<name>A0A8J7HDL5_9CYAN</name>
<dbReference type="AlphaFoldDB" id="A0A8J7HDL5"/>
<dbReference type="Proteomes" id="UP000599391">
    <property type="component" value="Unassembled WGS sequence"/>
</dbReference>
<feature type="domain" description="DUF58" evidence="2">
    <location>
        <begin position="215"/>
        <end position="295"/>
    </location>
</feature>
<gene>
    <name evidence="3" type="ORF">I8751_16580</name>
</gene>
<dbReference type="RefSeq" id="WP_214440212.1">
    <property type="nucleotide sequence ID" value="NZ_JAECZB010000049.1"/>
</dbReference>
<comment type="caution">
    <text evidence="3">The sequence shown here is derived from an EMBL/GenBank/DDBJ whole genome shotgun (WGS) entry which is preliminary data.</text>
</comment>
<dbReference type="PANTHER" id="PTHR34351:SF1">
    <property type="entry name" value="SLR1927 PROTEIN"/>
    <property type="match status" value="1"/>
</dbReference>